<accession>A0A3B0WN72</accession>
<dbReference type="EMBL" id="UOFD01000018">
    <property type="protein sequence ID" value="VAW50799.1"/>
    <property type="molecule type" value="Genomic_DNA"/>
</dbReference>
<evidence type="ECO:0000313" key="1">
    <source>
        <dbReference type="EMBL" id="VAW50799.1"/>
    </source>
</evidence>
<proteinExistence type="predicted"/>
<organism evidence="1">
    <name type="scientific">hydrothermal vent metagenome</name>
    <dbReference type="NCBI Taxonomy" id="652676"/>
    <lineage>
        <taxon>unclassified sequences</taxon>
        <taxon>metagenomes</taxon>
        <taxon>ecological metagenomes</taxon>
    </lineage>
</organism>
<name>A0A3B0WN72_9ZZZZ</name>
<dbReference type="AlphaFoldDB" id="A0A3B0WN72"/>
<dbReference type="Gene3D" id="2.40.160.10">
    <property type="entry name" value="Porin"/>
    <property type="match status" value="1"/>
</dbReference>
<protein>
    <submittedName>
        <fullName evidence="1">FmdC</fullName>
    </submittedName>
</protein>
<reference evidence="1" key="1">
    <citation type="submission" date="2018-06" db="EMBL/GenBank/DDBJ databases">
        <authorList>
            <person name="Zhirakovskaya E."/>
        </authorList>
    </citation>
    <scope>NUCLEOTIDE SEQUENCE</scope>
</reference>
<sequence length="382" mass="41143">MKKNYTSWQILLLSSALAASSAPVLAGGKIKIDDTRWISFGAGLRTSVSVVTHAAPDEDSNANNFNLENARLYVSGQATEDFKFYFGTEKMFGEYGVLDAIIQYEPSEKFNVWMGRMLTPADRIEMNGPFYGLSWGQYTVPLYPSDNDPTNGANGIAGTYGRDEGVTVWGSLGKFQYAVGVFDGVSDDANQSDAPLFAGRFAYNFFNKESNPGYYTSSTYYGKAGDILTLAVSAQSQEDGYGTAIDKASFTGYAIDGLFEKPLGNGAAVTIEGEYKSFNVSDFVAGPTQVISMFDGDAYFGSFAYLFGGNGKGQYQPYVRYTSNNPSSGSSSSLSEIGVNYIVSGQNMKLNLNYITGNANASGVRAPGPDNDALLFGMQIQI</sequence>
<dbReference type="SUPFAM" id="SSF56935">
    <property type="entry name" value="Porins"/>
    <property type="match status" value="1"/>
</dbReference>
<gene>
    <name evidence="1" type="ORF">MNBD_GAMMA06-417</name>
</gene>
<dbReference type="InterPro" id="IPR023614">
    <property type="entry name" value="Porin_dom_sf"/>
</dbReference>